<dbReference type="Proteomes" id="UP000321175">
    <property type="component" value="Unassembled WGS sequence"/>
</dbReference>
<evidence type="ECO:0000313" key="1">
    <source>
        <dbReference type="EMBL" id="GEL80946.1"/>
    </source>
</evidence>
<accession>A0ABQ0VED3</accession>
<proteinExistence type="predicted"/>
<reference evidence="1 2" key="1">
    <citation type="submission" date="2019-07" db="EMBL/GenBank/DDBJ databases">
        <title>Whole genome shotgun sequence of Enterococcus mundtii NBRC 100490.</title>
        <authorList>
            <person name="Hosoyama A."/>
            <person name="Uohara A."/>
            <person name="Ohji S."/>
            <person name="Ichikawa N."/>
        </authorList>
    </citation>
    <scope>NUCLEOTIDE SEQUENCE [LARGE SCALE GENOMIC DNA]</scope>
    <source>
        <strain evidence="1 2">NBRC 100490</strain>
    </source>
</reference>
<keyword evidence="2" id="KW-1185">Reference proteome</keyword>
<evidence type="ECO:0000313" key="2">
    <source>
        <dbReference type="Proteomes" id="UP000321175"/>
    </source>
</evidence>
<name>A0ABQ0VED3_ENTMU</name>
<comment type="caution">
    <text evidence="1">The sequence shown here is derived from an EMBL/GenBank/DDBJ whole genome shotgun (WGS) entry which is preliminary data.</text>
</comment>
<dbReference type="EMBL" id="BJWA01000015">
    <property type="protein sequence ID" value="GEL80946.1"/>
    <property type="molecule type" value="Genomic_DNA"/>
</dbReference>
<gene>
    <name evidence="1" type="ORF">EMU01_20900</name>
</gene>
<protein>
    <submittedName>
        <fullName evidence="1">Uncharacterized protein</fullName>
    </submittedName>
</protein>
<sequence length="41" mass="4823">MLDKYGQRGPLGTKQIDIKDKLSTKKYDVREGVRLHENYDI</sequence>
<organism evidence="1 2">
    <name type="scientific">Enterococcus mundtii</name>
    <dbReference type="NCBI Taxonomy" id="53346"/>
    <lineage>
        <taxon>Bacteria</taxon>
        <taxon>Bacillati</taxon>
        <taxon>Bacillota</taxon>
        <taxon>Bacilli</taxon>
        <taxon>Lactobacillales</taxon>
        <taxon>Enterococcaceae</taxon>
        <taxon>Enterococcus</taxon>
    </lineage>
</organism>